<dbReference type="Proteomes" id="UP001184150">
    <property type="component" value="Unassembled WGS sequence"/>
</dbReference>
<sequence length="89" mass="8648">MNIMKIAAIGAVASMLVAGTAQAAATRPVAPVAAVTAKKLARSSAPVAGQAKDVDGVVVGLAALAAFGVGTYEIVKKDNNPTPTVSTGS</sequence>
<evidence type="ECO:0000313" key="2">
    <source>
        <dbReference type="EMBL" id="MDR6512415.1"/>
    </source>
</evidence>
<keyword evidence="1" id="KW-0732">Signal</keyword>
<accession>A0ABU1MPY2</accession>
<gene>
    <name evidence="2" type="ORF">J2792_003298</name>
</gene>
<keyword evidence="3" id="KW-1185">Reference proteome</keyword>
<feature type="signal peptide" evidence="1">
    <location>
        <begin position="1"/>
        <end position="23"/>
    </location>
</feature>
<comment type="caution">
    <text evidence="2">The sequence shown here is derived from an EMBL/GenBank/DDBJ whole genome shotgun (WGS) entry which is preliminary data.</text>
</comment>
<proteinExistence type="predicted"/>
<evidence type="ECO:0000256" key="1">
    <source>
        <dbReference type="SAM" id="SignalP"/>
    </source>
</evidence>
<organism evidence="2 3">
    <name type="scientific">Novosphingobium capsulatum</name>
    <dbReference type="NCBI Taxonomy" id="13688"/>
    <lineage>
        <taxon>Bacteria</taxon>
        <taxon>Pseudomonadati</taxon>
        <taxon>Pseudomonadota</taxon>
        <taxon>Alphaproteobacteria</taxon>
        <taxon>Sphingomonadales</taxon>
        <taxon>Sphingomonadaceae</taxon>
        <taxon>Novosphingobium</taxon>
    </lineage>
</organism>
<dbReference type="RefSeq" id="WP_062787018.1">
    <property type="nucleotide sequence ID" value="NZ_CP140000.1"/>
</dbReference>
<reference evidence="2 3" key="1">
    <citation type="submission" date="2023-07" db="EMBL/GenBank/DDBJ databases">
        <title>Sorghum-associated microbial communities from plants grown in Nebraska, USA.</title>
        <authorList>
            <person name="Schachtman D."/>
        </authorList>
    </citation>
    <scope>NUCLEOTIDE SEQUENCE [LARGE SCALE GENOMIC DNA]</scope>
    <source>
        <strain evidence="2 3">DS1027</strain>
    </source>
</reference>
<feature type="chain" id="PRO_5046432045" evidence="1">
    <location>
        <begin position="24"/>
        <end position="89"/>
    </location>
</feature>
<name>A0ABU1MPY2_9SPHN</name>
<evidence type="ECO:0000313" key="3">
    <source>
        <dbReference type="Proteomes" id="UP001184150"/>
    </source>
</evidence>
<protein>
    <submittedName>
        <fullName evidence="2">Uncharacterized protein</fullName>
    </submittedName>
</protein>
<dbReference type="EMBL" id="JAVDRD010000009">
    <property type="protein sequence ID" value="MDR6512415.1"/>
    <property type="molecule type" value="Genomic_DNA"/>
</dbReference>